<dbReference type="PATRIC" id="fig|1182568.3.peg.2564"/>
<dbReference type="Gene3D" id="3.40.50.2300">
    <property type="match status" value="2"/>
</dbReference>
<sequence length="390" mass="41821">MKQLSGNSSRRRLGLKLASLAVALLGASALGQKVVSIGFSAPLSGGAAFYGKDVQSGIEMAINEMNKAGGITVKGEKVTFKLVSLDDRYLPNETATNVRRLTSQGIDFIFVPHAGGILTVQPLAVRDPEFLLVAYSSEPAILEAKNAMTFMLPPRYDNYLQPFVSTQMKAFGKKLGMIGTTSAYGKQWGEAIMGEWKKQGGTVGTNNGVDYNTTVDYSSAVTKALADKPDVLFIGGPSQPTALVVKAAREQGFKGGFIVMDQAKFEQMDTIVPRSYLDGSVGVMPTKEFPGTQVFVNQYQRAYKKIPTSEAGLNYMGMNVLAKAMELAGTTEDPKAVRAQLNAAAKALPLGKTVYKLLGVTAGGHVDAEFIIASVKDGKYTKLRVTKVYK</sequence>
<dbReference type="AlphaFoldDB" id="A0A172TBS0"/>
<protein>
    <submittedName>
        <fullName evidence="4">Ethanolamine utilization protein EutJ</fullName>
    </submittedName>
</protein>
<dbReference type="PANTHER" id="PTHR30483">
    <property type="entry name" value="LEUCINE-SPECIFIC-BINDING PROTEIN"/>
    <property type="match status" value="1"/>
</dbReference>
<evidence type="ECO:0000259" key="3">
    <source>
        <dbReference type="Pfam" id="PF13458"/>
    </source>
</evidence>
<organism evidence="4 5">
    <name type="scientific">Deinococcus puniceus</name>
    <dbReference type="NCBI Taxonomy" id="1182568"/>
    <lineage>
        <taxon>Bacteria</taxon>
        <taxon>Thermotogati</taxon>
        <taxon>Deinococcota</taxon>
        <taxon>Deinococci</taxon>
        <taxon>Deinococcales</taxon>
        <taxon>Deinococcaceae</taxon>
        <taxon>Deinococcus</taxon>
    </lineage>
</organism>
<dbReference type="Proteomes" id="UP000077363">
    <property type="component" value="Chromosome"/>
</dbReference>
<dbReference type="InterPro" id="IPR028082">
    <property type="entry name" value="Peripla_BP_I"/>
</dbReference>
<dbReference type="STRING" id="1182568.SU48_12405"/>
<dbReference type="CDD" id="cd06336">
    <property type="entry name" value="PBP1_ABC_ligand_binding-like"/>
    <property type="match status" value="1"/>
</dbReference>
<dbReference type="EMBL" id="CP011387">
    <property type="protein sequence ID" value="ANE44431.1"/>
    <property type="molecule type" value="Genomic_DNA"/>
</dbReference>
<evidence type="ECO:0000313" key="5">
    <source>
        <dbReference type="Proteomes" id="UP000077363"/>
    </source>
</evidence>
<gene>
    <name evidence="4" type="ORF">SU48_12405</name>
</gene>
<dbReference type="PANTHER" id="PTHR30483:SF6">
    <property type="entry name" value="PERIPLASMIC BINDING PROTEIN OF ABC TRANSPORTER FOR NATURAL AMINO ACIDS"/>
    <property type="match status" value="1"/>
</dbReference>
<reference evidence="4 5" key="1">
    <citation type="submission" date="2015-01" db="EMBL/GenBank/DDBJ databases">
        <title>Deinococcus puniceus/DY1/ whole genome sequencing.</title>
        <authorList>
            <person name="Kim M.K."/>
            <person name="Srinivasan S."/>
            <person name="Lee J.-J."/>
        </authorList>
    </citation>
    <scope>NUCLEOTIDE SEQUENCE [LARGE SCALE GENOMIC DNA]</scope>
    <source>
        <strain evidence="4 5">DY1</strain>
    </source>
</reference>
<dbReference type="Pfam" id="PF13458">
    <property type="entry name" value="Peripla_BP_6"/>
    <property type="match status" value="1"/>
</dbReference>
<keyword evidence="2" id="KW-0732">Signal</keyword>
<evidence type="ECO:0000256" key="2">
    <source>
        <dbReference type="ARBA" id="ARBA00022729"/>
    </source>
</evidence>
<evidence type="ECO:0000313" key="4">
    <source>
        <dbReference type="EMBL" id="ANE44431.1"/>
    </source>
</evidence>
<feature type="domain" description="Leucine-binding protein" evidence="3">
    <location>
        <begin position="35"/>
        <end position="378"/>
    </location>
</feature>
<dbReference type="SUPFAM" id="SSF53822">
    <property type="entry name" value="Periplasmic binding protein-like I"/>
    <property type="match status" value="1"/>
</dbReference>
<dbReference type="OrthoDB" id="9783240at2"/>
<evidence type="ECO:0000256" key="1">
    <source>
        <dbReference type="ARBA" id="ARBA00010062"/>
    </source>
</evidence>
<dbReference type="KEGG" id="dpu:SU48_12405"/>
<keyword evidence="5" id="KW-1185">Reference proteome</keyword>
<dbReference type="RefSeq" id="WP_064015512.1">
    <property type="nucleotide sequence ID" value="NZ_CP011387.1"/>
</dbReference>
<dbReference type="InterPro" id="IPR051010">
    <property type="entry name" value="BCAA_transport"/>
</dbReference>
<comment type="similarity">
    <text evidence="1">Belongs to the leucine-binding protein family.</text>
</comment>
<accession>A0A172TBS0</accession>
<name>A0A172TBS0_9DEIO</name>
<proteinExistence type="inferred from homology"/>
<dbReference type="InterPro" id="IPR028081">
    <property type="entry name" value="Leu-bd"/>
</dbReference>